<dbReference type="Gene3D" id="3.40.50.300">
    <property type="entry name" value="P-loop containing nucleotide triphosphate hydrolases"/>
    <property type="match status" value="1"/>
</dbReference>
<comment type="caution">
    <text evidence="3">The sequence shown here is derived from an EMBL/GenBank/DDBJ whole genome shotgun (WGS) entry which is preliminary data.</text>
</comment>
<dbReference type="SUPFAM" id="SSF52540">
    <property type="entry name" value="P-loop containing nucleoside triphosphate hydrolases"/>
    <property type="match status" value="1"/>
</dbReference>
<dbReference type="PANTHER" id="PTHR32309">
    <property type="entry name" value="TYROSINE-PROTEIN KINASE"/>
    <property type="match status" value="1"/>
</dbReference>
<organism evidence="3 4">
    <name type="scientific">Rubripirellula obstinata</name>
    <dbReference type="NCBI Taxonomy" id="406547"/>
    <lineage>
        <taxon>Bacteria</taxon>
        <taxon>Pseudomonadati</taxon>
        <taxon>Planctomycetota</taxon>
        <taxon>Planctomycetia</taxon>
        <taxon>Pirellulales</taxon>
        <taxon>Pirellulaceae</taxon>
        <taxon>Rubripirellula</taxon>
    </lineage>
</organism>
<evidence type="ECO:0000256" key="1">
    <source>
        <dbReference type="SAM" id="MobiDB-lite"/>
    </source>
</evidence>
<evidence type="ECO:0000313" key="3">
    <source>
        <dbReference type="EMBL" id="KAA1261547.1"/>
    </source>
</evidence>
<dbReference type="InterPro" id="IPR027417">
    <property type="entry name" value="P-loop_NTPase"/>
</dbReference>
<dbReference type="PANTHER" id="PTHR32309:SF31">
    <property type="entry name" value="CAPSULAR EXOPOLYSACCHARIDE FAMILY"/>
    <property type="match status" value="1"/>
</dbReference>
<feature type="transmembrane region" description="Helical" evidence="2">
    <location>
        <begin position="33"/>
        <end position="55"/>
    </location>
</feature>
<keyword evidence="2" id="KW-1133">Transmembrane helix</keyword>
<keyword evidence="2" id="KW-0812">Transmembrane</keyword>
<dbReference type="Proteomes" id="UP000322699">
    <property type="component" value="Unassembled WGS sequence"/>
</dbReference>
<dbReference type="GO" id="GO:0016301">
    <property type="term" value="F:kinase activity"/>
    <property type="evidence" value="ECO:0007669"/>
    <property type="project" value="UniProtKB-KW"/>
</dbReference>
<keyword evidence="4" id="KW-1185">Reference proteome</keyword>
<keyword evidence="2" id="KW-0472">Membrane</keyword>
<feature type="region of interest" description="Disordered" evidence="1">
    <location>
        <begin position="774"/>
        <end position="798"/>
    </location>
</feature>
<feature type="region of interest" description="Disordered" evidence="1">
    <location>
        <begin position="715"/>
        <end position="758"/>
    </location>
</feature>
<protein>
    <submittedName>
        <fullName evidence="3">Cryptic autophosphorylating protein tyrosine kinase Etk</fullName>
    </submittedName>
</protein>
<dbReference type="RefSeq" id="WP_084422674.1">
    <property type="nucleotide sequence ID" value="NZ_LWSK01000053.1"/>
</dbReference>
<dbReference type="InterPro" id="IPR050445">
    <property type="entry name" value="Bact_polysacc_biosynth/exp"/>
</dbReference>
<reference evidence="3 4" key="1">
    <citation type="submission" date="2019-08" db="EMBL/GenBank/DDBJ databases">
        <title>Deep-cultivation of Planctomycetes and their phenomic and genomic characterization uncovers novel biology.</title>
        <authorList>
            <person name="Wiegand S."/>
            <person name="Jogler M."/>
            <person name="Boedeker C."/>
            <person name="Pinto D."/>
            <person name="Vollmers J."/>
            <person name="Rivas-Marin E."/>
            <person name="Kohn T."/>
            <person name="Peeters S.H."/>
            <person name="Heuer A."/>
            <person name="Rast P."/>
            <person name="Oberbeckmann S."/>
            <person name="Bunk B."/>
            <person name="Jeske O."/>
            <person name="Meyerdierks A."/>
            <person name="Storesund J.E."/>
            <person name="Kallscheuer N."/>
            <person name="Luecker S."/>
            <person name="Lage O.M."/>
            <person name="Pohl T."/>
            <person name="Merkel B.J."/>
            <person name="Hornburger P."/>
            <person name="Mueller R.-W."/>
            <person name="Bruemmer F."/>
            <person name="Labrenz M."/>
            <person name="Spormann A.M."/>
            <person name="Op Den Camp H."/>
            <person name="Overmann J."/>
            <person name="Amann R."/>
            <person name="Jetten M.S.M."/>
            <person name="Mascher T."/>
            <person name="Medema M.H."/>
            <person name="Devos D.P."/>
            <person name="Kaster A.-K."/>
            <person name="Ovreas L."/>
            <person name="Rohde M."/>
            <person name="Galperin M.Y."/>
            <person name="Jogler C."/>
        </authorList>
    </citation>
    <scope>NUCLEOTIDE SEQUENCE [LARGE SCALE GENOMIC DNA]</scope>
    <source>
        <strain evidence="3 4">LF1</strain>
    </source>
</reference>
<name>A0A5B1CK26_9BACT</name>
<evidence type="ECO:0000313" key="4">
    <source>
        <dbReference type="Proteomes" id="UP000322699"/>
    </source>
</evidence>
<gene>
    <name evidence="3" type="ORF">LF1_40970</name>
</gene>
<dbReference type="AlphaFoldDB" id="A0A5B1CK26"/>
<keyword evidence="3" id="KW-0418">Kinase</keyword>
<sequence length="798" mass="89429">MPSTATHDRQRLLARKRGLPELNDLFVACSRHLLLTTVFSVTAATAFAMVAWVLIPPVYQADGLVRVREKQSVIFAPQTSRSEDTAFFRTQTKLVQSPQVLRAAIQDAEAAAYLELIPEAERVKWLSGQLSAVTQPGSEVMSITVKHGVPEVAQALCNATTRSYLAEITKRLAHDRQVREQQLRIAAEQADRELDLAWNKLRKVAIDVGSDSAATMTLRDEMQFQAFREHSRRLHAAELKGNQLRARLTEMHLHQDAEADNETSLDFRLQQEPQVALARKRVAEIELQIQQMDQIAANPSSPQLSRLIRQRDYYVAELEALVDLRRTELTRKLRQENHSEKKSSIASLKQEVELNRIEIEFLRKQLAEYDPGTTEVAARTAVPLDMSRHEIRRLSGLADSLWKALQEHRIEVNSQPRVTLISLASLPGKANRATQFRGVAIAGLGGWLLVILCVGHLEWRDCRVRCPEDIQTVSAYPLFGAATSPSSQTHRESGWKQKAGRIFGFKDRQPSSGVREAATRLILRDLHSSQTKSLMVTSCITAEPRHLVSQEMAVLLAGFQRTVLLIDCDTDRGLLSQTLGADQSIGIRQMPRIDETPAYEAVSQILISTDNPDIDFLPIGPSDNQQWWIDPRSLRGVLDVMRDRYDVIVINGPSLMRSAESVLLAAEADHSVFASFVNKSRWDQLLRCEETAQSIGVPLSGCIYHSGKRLARLKISDKPTATRKPKPARRADATAPATTASTKQIGEVQPSDSFEEHELRRQISDLQDEIRRVQSDHKNRNLVESSSNSNSQPDSAET</sequence>
<accession>A0A5B1CK26</accession>
<feature type="compositionally biased region" description="Low complexity" evidence="1">
    <location>
        <begin position="733"/>
        <end position="743"/>
    </location>
</feature>
<proteinExistence type="predicted"/>
<dbReference type="OrthoDB" id="220952at2"/>
<evidence type="ECO:0000256" key="2">
    <source>
        <dbReference type="SAM" id="Phobius"/>
    </source>
</evidence>
<keyword evidence="3" id="KW-0808">Transferase</keyword>
<dbReference type="EMBL" id="VRLW01000001">
    <property type="protein sequence ID" value="KAA1261547.1"/>
    <property type="molecule type" value="Genomic_DNA"/>
</dbReference>